<organism evidence="2 3">
    <name type="scientific">Emcibacter nanhaiensis</name>
    <dbReference type="NCBI Taxonomy" id="1505037"/>
    <lineage>
        <taxon>Bacteria</taxon>
        <taxon>Pseudomonadati</taxon>
        <taxon>Pseudomonadota</taxon>
        <taxon>Alphaproteobacteria</taxon>
        <taxon>Emcibacterales</taxon>
        <taxon>Emcibacteraceae</taxon>
        <taxon>Emcibacter</taxon>
    </lineage>
</organism>
<sequence length="397" mass="45101">MPAETPSHVRPEQVVDFNFYRPCTPGGDPYLAWQRLQDGPEMIWTPHNGGHWIATRGEQIKEILTDYGRFSSRHAFIPIIPERPRGLPLEYDPPEHAPLKKMLAPAFLPKAIQHWSDEARALAAELVEGFIDQGWCEFIEDFAQQLPIIIFLRILDLPMEDREPLLAAVNSGLRPVDEKTRKWGRDYLNNYIVELVAERRENPREEILSAALHTEINGKLLDDEMAYGLTSGLLGGGLDTVASSMGWMALFLAENPGHRQQLVDDPSLIPNAVQELLRRYSIPNIARVVREDMDYHGAQLKQGEQVLMSGCLYGLDPNIFENPMAVDFTRRDASRHMSYSTGIHRCIGAKLADQELQIFLQEWLPRIPDFRLDPDHPPEMVTGIAHGLNKLPLLWDA</sequence>
<dbReference type="InterPro" id="IPR001128">
    <property type="entry name" value="Cyt_P450"/>
</dbReference>
<keyword evidence="3" id="KW-1185">Reference proteome</keyword>
<dbReference type="PRINTS" id="PR00359">
    <property type="entry name" value="BP450"/>
</dbReference>
<dbReference type="GO" id="GO:0005506">
    <property type="term" value="F:iron ion binding"/>
    <property type="evidence" value="ECO:0007669"/>
    <property type="project" value="InterPro"/>
</dbReference>
<reference evidence="3" key="1">
    <citation type="submission" date="2019-06" db="EMBL/GenBank/DDBJ databases">
        <title>The complete genome of Emcibacter congregatus ZYLT.</title>
        <authorList>
            <person name="Zhao Z."/>
        </authorList>
    </citation>
    <scope>NUCLEOTIDE SEQUENCE [LARGE SCALE GENOMIC DNA]</scope>
    <source>
        <strain evidence="3">MCCC 1A06723</strain>
    </source>
</reference>
<dbReference type="GO" id="GO:0004497">
    <property type="term" value="F:monooxygenase activity"/>
    <property type="evidence" value="ECO:0007669"/>
    <property type="project" value="InterPro"/>
</dbReference>
<comment type="similarity">
    <text evidence="1">Belongs to the cytochrome P450 family.</text>
</comment>
<dbReference type="PANTHER" id="PTHR46696">
    <property type="entry name" value="P450, PUTATIVE (EUROFUNG)-RELATED"/>
    <property type="match status" value="1"/>
</dbReference>
<dbReference type="InterPro" id="IPR002397">
    <property type="entry name" value="Cyt_P450_B"/>
</dbReference>
<dbReference type="PANTHER" id="PTHR46696:SF6">
    <property type="entry name" value="P450, PUTATIVE (EUROFUNG)-RELATED"/>
    <property type="match status" value="1"/>
</dbReference>
<dbReference type="Proteomes" id="UP000319148">
    <property type="component" value="Unassembled WGS sequence"/>
</dbReference>
<gene>
    <name evidence="2" type="ORF">FIV46_17440</name>
</gene>
<evidence type="ECO:0000256" key="1">
    <source>
        <dbReference type="ARBA" id="ARBA00010617"/>
    </source>
</evidence>
<dbReference type="InterPro" id="IPR036396">
    <property type="entry name" value="Cyt_P450_sf"/>
</dbReference>
<name>A0A501PCV7_9PROT</name>
<evidence type="ECO:0000313" key="3">
    <source>
        <dbReference type="Proteomes" id="UP000319148"/>
    </source>
</evidence>
<dbReference type="GO" id="GO:0016705">
    <property type="term" value="F:oxidoreductase activity, acting on paired donors, with incorporation or reduction of molecular oxygen"/>
    <property type="evidence" value="ECO:0007669"/>
    <property type="project" value="InterPro"/>
</dbReference>
<comment type="caution">
    <text evidence="2">The sequence shown here is derived from an EMBL/GenBank/DDBJ whole genome shotgun (WGS) entry which is preliminary data.</text>
</comment>
<protein>
    <submittedName>
        <fullName evidence="2">Cytochrome P450</fullName>
    </submittedName>
</protein>
<dbReference type="EMBL" id="VFIY01000018">
    <property type="protein sequence ID" value="TPD57881.1"/>
    <property type="molecule type" value="Genomic_DNA"/>
</dbReference>
<dbReference type="PRINTS" id="PR00385">
    <property type="entry name" value="P450"/>
</dbReference>
<dbReference type="AlphaFoldDB" id="A0A501PCV7"/>
<accession>A0A501PCV7</accession>
<dbReference type="RefSeq" id="WP_139942197.1">
    <property type="nucleotide sequence ID" value="NZ_JBHSYP010000005.1"/>
</dbReference>
<evidence type="ECO:0000313" key="2">
    <source>
        <dbReference type="EMBL" id="TPD57881.1"/>
    </source>
</evidence>
<dbReference type="SUPFAM" id="SSF48264">
    <property type="entry name" value="Cytochrome P450"/>
    <property type="match status" value="1"/>
</dbReference>
<dbReference type="GO" id="GO:0020037">
    <property type="term" value="F:heme binding"/>
    <property type="evidence" value="ECO:0007669"/>
    <property type="project" value="InterPro"/>
</dbReference>
<proteinExistence type="inferred from homology"/>
<dbReference type="OrthoDB" id="9801155at2"/>
<dbReference type="Gene3D" id="1.10.630.10">
    <property type="entry name" value="Cytochrome P450"/>
    <property type="match status" value="1"/>
</dbReference>
<dbReference type="Pfam" id="PF00067">
    <property type="entry name" value="p450"/>
    <property type="match status" value="1"/>
</dbReference>